<accession>A0A2D0KVD2</accession>
<evidence type="ECO:0000313" key="2">
    <source>
        <dbReference type="Proteomes" id="UP000222366"/>
    </source>
</evidence>
<keyword evidence="2" id="KW-1185">Reference proteome</keyword>
<evidence type="ECO:0008006" key="3">
    <source>
        <dbReference type="Google" id="ProtNLM"/>
    </source>
</evidence>
<protein>
    <recommendedName>
        <fullName evidence="3">Lipoprotein</fullName>
    </recommendedName>
</protein>
<gene>
    <name evidence="1" type="ORF">Xsto_00262</name>
</gene>
<dbReference type="AlphaFoldDB" id="A0A2D0KVD2"/>
<dbReference type="EMBL" id="NJAJ01000003">
    <property type="protein sequence ID" value="PHM67383.1"/>
    <property type="molecule type" value="Genomic_DNA"/>
</dbReference>
<dbReference type="PROSITE" id="PS51257">
    <property type="entry name" value="PROKAR_LIPOPROTEIN"/>
    <property type="match status" value="1"/>
</dbReference>
<reference evidence="1 2" key="1">
    <citation type="journal article" date="2017" name="Nat. Microbiol.">
        <title>Natural product diversity associated with the nematode symbionts Photorhabdus and Xenorhabdus.</title>
        <authorList>
            <person name="Tobias N.J."/>
            <person name="Wolff H."/>
            <person name="Djahanschiri B."/>
            <person name="Grundmann F."/>
            <person name="Kronenwerth M."/>
            <person name="Shi Y.M."/>
            <person name="Simonyi S."/>
            <person name="Grun P."/>
            <person name="Shapiro-Ilan D."/>
            <person name="Pidot S.J."/>
            <person name="Stinear T.P."/>
            <person name="Ebersberger I."/>
            <person name="Bode H.B."/>
        </authorList>
    </citation>
    <scope>NUCLEOTIDE SEQUENCE [LARGE SCALE GENOMIC DNA]</scope>
    <source>
        <strain evidence="1 2">DSM 17904</strain>
    </source>
</reference>
<dbReference type="Proteomes" id="UP000222366">
    <property type="component" value="Unassembled WGS sequence"/>
</dbReference>
<evidence type="ECO:0000313" key="1">
    <source>
        <dbReference type="EMBL" id="PHM67383.1"/>
    </source>
</evidence>
<name>A0A2D0KVD2_9GAMM</name>
<sequence>MKSLLITFLVSCLLVGCVNGRLRVGTPPVNGIVSAVESKYSERPSSMVSAGAIVTLHTDTDVFQYLEKYCQDKKAIFENPIPWIGWCVTQDMYPLFIFHGDPVGGMSIKEKSTNAEDNDWVDYTKKYFGILWYTHKFGVPL</sequence>
<proteinExistence type="predicted"/>
<comment type="caution">
    <text evidence="1">The sequence shown here is derived from an EMBL/GenBank/DDBJ whole genome shotgun (WGS) entry which is preliminary data.</text>
</comment>
<dbReference type="RefSeq" id="WP_099122801.1">
    <property type="nucleotide sequence ID" value="NZ_CAWNRH010000104.1"/>
</dbReference>
<organism evidence="1 2">
    <name type="scientific">Xenorhabdus stockiae</name>
    <dbReference type="NCBI Taxonomy" id="351614"/>
    <lineage>
        <taxon>Bacteria</taxon>
        <taxon>Pseudomonadati</taxon>
        <taxon>Pseudomonadota</taxon>
        <taxon>Gammaproteobacteria</taxon>
        <taxon>Enterobacterales</taxon>
        <taxon>Morganellaceae</taxon>
        <taxon>Xenorhabdus</taxon>
    </lineage>
</organism>